<dbReference type="Proteomes" id="UP000226525">
    <property type="component" value="Unassembled WGS sequence"/>
</dbReference>
<dbReference type="AlphaFoldDB" id="A0A2D6YG63"/>
<dbReference type="Pfam" id="PF00561">
    <property type="entry name" value="Abhydrolase_1"/>
    <property type="match status" value="1"/>
</dbReference>
<proteinExistence type="predicted"/>
<evidence type="ECO:0000256" key="1">
    <source>
        <dbReference type="ARBA" id="ARBA00022801"/>
    </source>
</evidence>
<dbReference type="SUPFAM" id="SSF53474">
    <property type="entry name" value="alpha/beta-Hydrolases"/>
    <property type="match status" value="1"/>
</dbReference>
<dbReference type="InterPro" id="IPR000073">
    <property type="entry name" value="AB_hydrolase_1"/>
</dbReference>
<dbReference type="PANTHER" id="PTHR46118:SF4">
    <property type="entry name" value="PROTEIN ABHD11"/>
    <property type="match status" value="1"/>
</dbReference>
<evidence type="ECO:0000313" key="3">
    <source>
        <dbReference type="EMBL" id="MAH62169.1"/>
    </source>
</evidence>
<accession>A0A2D6YG63</accession>
<dbReference type="GO" id="GO:0016787">
    <property type="term" value="F:hydrolase activity"/>
    <property type="evidence" value="ECO:0007669"/>
    <property type="project" value="UniProtKB-KW"/>
</dbReference>
<protein>
    <submittedName>
        <fullName evidence="3">Alpha/beta hydrolase</fullName>
    </submittedName>
</protein>
<keyword evidence="1 3" id="KW-0378">Hydrolase</keyword>
<reference evidence="4" key="1">
    <citation type="submission" date="2017-09" db="EMBL/GenBank/DDBJ databases">
        <title>The Reconstruction of 2,631 Draft Metagenome-Assembled Genomes from the Global Oceans.</title>
        <authorList>
            <person name="Tully B.J."/>
            <person name="Graham E.D."/>
            <person name="Heidelberg J.F."/>
        </authorList>
    </citation>
    <scope>NUCLEOTIDE SEQUENCE [LARGE SCALE GENOMIC DNA]</scope>
</reference>
<dbReference type="EMBL" id="NZEX01000016">
    <property type="protein sequence ID" value="MAH62169.1"/>
    <property type="molecule type" value="Genomic_DNA"/>
</dbReference>
<comment type="caution">
    <text evidence="3">The sequence shown here is derived from an EMBL/GenBank/DDBJ whole genome shotgun (WGS) entry which is preliminary data.</text>
</comment>
<dbReference type="Gene3D" id="3.40.50.1820">
    <property type="entry name" value="alpha/beta hydrolase"/>
    <property type="match status" value="1"/>
</dbReference>
<dbReference type="InterPro" id="IPR029058">
    <property type="entry name" value="AB_hydrolase_fold"/>
</dbReference>
<feature type="domain" description="AB hydrolase-1" evidence="2">
    <location>
        <begin position="17"/>
        <end position="246"/>
    </location>
</feature>
<organism evidence="3 4">
    <name type="scientific">SAR324 cluster bacterium</name>
    <dbReference type="NCBI Taxonomy" id="2024889"/>
    <lineage>
        <taxon>Bacteria</taxon>
        <taxon>Deltaproteobacteria</taxon>
        <taxon>SAR324 cluster</taxon>
    </lineage>
</organism>
<evidence type="ECO:0000259" key="2">
    <source>
        <dbReference type="Pfam" id="PF00561"/>
    </source>
</evidence>
<gene>
    <name evidence="3" type="ORF">CMN54_01715</name>
</gene>
<name>A0A2D6YG63_9DELT</name>
<evidence type="ECO:0000313" key="4">
    <source>
        <dbReference type="Proteomes" id="UP000226525"/>
    </source>
</evidence>
<dbReference type="PANTHER" id="PTHR46118">
    <property type="entry name" value="PROTEIN ABHD11"/>
    <property type="match status" value="1"/>
</dbReference>
<sequence length="261" mass="29716">MAALELHHVQFGEGPDLIILHGLFGSGNNWRSFAKKLSKDFRISLVDLRNHGRSPDSEEMDYVKMLEDVLLFLEQKTAGSVSILGHSMGGKTAMQLALRHPQKIQNLIVGDISPVVYTHGDGHRNYLQALSDIPLKHGLTRTEVDQLLSKSIQESTIRSFLLTNLEIRAGQSSWKINLKALEENLNNLLDFPIDPKMLPFDGNTLFIAGKNSNYIQTQHQPILHRWFPNHRLVRLKNCGHWIHIQQPEALMKTLKYFLSET</sequence>
<dbReference type="PRINTS" id="PR00111">
    <property type="entry name" value="ABHYDROLASE"/>
</dbReference>